<feature type="compositionally biased region" description="Low complexity" evidence="4">
    <location>
        <begin position="615"/>
        <end position="625"/>
    </location>
</feature>
<dbReference type="SUPFAM" id="SSF52799">
    <property type="entry name" value="(Phosphotyrosine protein) phosphatases II"/>
    <property type="match status" value="1"/>
</dbReference>
<dbReference type="InterPro" id="IPR051144">
    <property type="entry name" value="Formin_homology_domain"/>
</dbReference>
<sequence length="1404" mass="155546">MALLRRLHYKKPPDGLLEISERVYVFDCCFSTDAWDQDNYKGYIGDIVSQLNNHYSDASILVFNFREGDATSQLASALSNYDMTIVEYPRHYEGCPLLSMEVIHHFLRSCESWLSLGMQNVLLMHCERGGWPVLAFMLAALLIYRKYYSGESKTLDMVYKQAPSELLHLFSSVNPLPSQLRYLQYVSRRNVATEWPPLERALSLDCVIMRMTPDVDGNGGCCPIFRIYGQDPYMPGDKTTKLLFSTPKRIKNAECELVIIDIDCHIQGDIVLECINLHDDWEHENIIFRAMFNTSFIRSNILILNRDEIDILWDAKDQFPKDFKAEFLFSEMDAAASITPVTFSFRPCDQFLFSEMDAAASITPVDSYFFEDKEELPIEAFATVQEMFNSVDWLIPKNDVAFDMLHHIATSDYDHIPTPTSITPLHPTDDPVHPFLRGKHDSNLQESISPSYPSRSLSIGLEQSPLSKFDQTLQEKLDIEGKTLPPEPPQPPPSAPPQSAFPPSILPPSPPLKEIDTKFLFSEMDAAASITPVDSYFFEDKEELPIEAFATVQEMFNSVDWLIPKNDVAFDMLHHIATSDYDHIPTPTSITPLHPTDDPVHPFLRGKHDSNLQESISPSYPSRSLSIGLEQSPLSKFDQTLQEKLDIEGKTLPPEPPQPPPSAPPQSAFPPSILPPSPPLKEIDTKVGPSISSRAGQSSTTRTPRGPQASAPTSPPTPPLKEKIAPQGGPTPPWSPPRPIKPRSPSPSTPMKEKTSPLPPLSPPPSAAPMKEKTFPLPPVSPSPTTAHTKEKSDKTFGSYTPPPPPPPLPPPPLFISTSDTPSTTTPHAPAPPIPPPPAPLPPSVPPPPPPPAPSSPHIPSTPPPPPPPIPSASQNQNGAPAPPPPLGKGRALPSGMKDKNAKKLKPLHWLKLTRAVQGSLWAETQKSGEAVKTPDIDFSELENLFSAQAPNPDKGANISRSASKANKPEKVQLIDHRRAYNCEIMLSKVKIPLNELMDFVLALDESALDADQVENLIKFCPTKEEMETLKGYKGETDKLGKCEQFFMELMKVPRTESKLKVFSFKLLFGSQVSDLRKSLNSVNLAVEQVRSSSKFKRIMQTILTLGNALNQGTARGAAVGFRLDSLLKLTDTRARNNRMTLMHYLSKVLAEKLPELLDFHKDLNSLEPASKVQLKYLAEEMQAISKGLEKVVQELSTAENDGPGSENFIKALREFLCSAEGEARALASLYSLVGKNVDALILYFGEDPARCPYEHVVATLRNFVRTFIQAHEENCKQIEVEKKKAEKEASTSNENSKQPATEKKAEKEESNEISKPSDSKQPETKKKSEKGGSNEISKPSDPKQLEAEKKAGKEDSKPISKLSYAKDPETEKKAEKGGLNKISKPSGSKTESDPKNSPKKPIK</sequence>
<dbReference type="SMART" id="SM01326">
    <property type="entry name" value="PTEN_C2"/>
    <property type="match status" value="1"/>
</dbReference>
<feature type="compositionally biased region" description="Pro residues" evidence="4">
    <location>
        <begin position="653"/>
        <end position="679"/>
    </location>
</feature>
<name>A0A2U1KXY6_ARTAN</name>
<keyword evidence="2" id="KW-0904">Protein phosphatase</keyword>
<dbReference type="SUPFAM" id="SSF101447">
    <property type="entry name" value="Formin homology 2 domain (FH2 domain)"/>
    <property type="match status" value="1"/>
</dbReference>
<feature type="compositionally biased region" description="Basic and acidic residues" evidence="4">
    <location>
        <begin position="427"/>
        <end position="443"/>
    </location>
</feature>
<comment type="similarity">
    <text evidence="1">Belongs to the formin-like family. Class-II subfamily.</text>
</comment>
<dbReference type="EMBL" id="PKPP01012963">
    <property type="protein sequence ID" value="PWA41613.1"/>
    <property type="molecule type" value="Genomic_DNA"/>
</dbReference>
<dbReference type="GO" id="GO:0004721">
    <property type="term" value="F:phosphoprotein phosphatase activity"/>
    <property type="evidence" value="ECO:0007669"/>
    <property type="project" value="UniProtKB-KW"/>
</dbReference>
<dbReference type="PANTHER" id="PTHR45733">
    <property type="entry name" value="FORMIN-J"/>
    <property type="match status" value="1"/>
</dbReference>
<feature type="region of interest" description="Disordered" evidence="4">
    <location>
        <begin position="948"/>
        <end position="970"/>
    </location>
</feature>
<feature type="region of interest" description="Disordered" evidence="4">
    <location>
        <begin position="419"/>
        <end position="456"/>
    </location>
</feature>
<dbReference type="InterPro" id="IPR015425">
    <property type="entry name" value="FH2_Formin"/>
</dbReference>
<feature type="domain" description="C2 tensin-type" evidence="5">
    <location>
        <begin position="199"/>
        <end position="332"/>
    </location>
</feature>
<feature type="compositionally biased region" description="Polar residues" evidence="4">
    <location>
        <begin position="690"/>
        <end position="703"/>
    </location>
</feature>
<comment type="caution">
    <text evidence="7">The sequence shown here is derived from an EMBL/GenBank/DDBJ whole genome shotgun (WGS) entry which is preliminary data.</text>
</comment>
<dbReference type="Pfam" id="PF02181">
    <property type="entry name" value="FH2"/>
    <property type="match status" value="1"/>
</dbReference>
<feature type="compositionally biased region" description="Polar residues" evidence="4">
    <location>
        <begin position="1291"/>
        <end position="1300"/>
    </location>
</feature>
<feature type="compositionally biased region" description="Basic and acidic residues" evidence="4">
    <location>
        <begin position="1301"/>
        <end position="1379"/>
    </location>
</feature>
<evidence type="ECO:0000256" key="4">
    <source>
        <dbReference type="SAM" id="MobiDB-lite"/>
    </source>
</evidence>
<dbReference type="Pfam" id="PF10409">
    <property type="entry name" value="PTEN_C2"/>
    <property type="match status" value="1"/>
</dbReference>
<dbReference type="OrthoDB" id="1668162at2759"/>
<dbReference type="InterPro" id="IPR014020">
    <property type="entry name" value="Tensin_C2-dom"/>
</dbReference>
<dbReference type="Gene3D" id="1.20.58.2220">
    <property type="entry name" value="Formin, FH2 domain"/>
    <property type="match status" value="1"/>
</dbReference>
<dbReference type="InterPro" id="IPR035892">
    <property type="entry name" value="C2_domain_sf"/>
</dbReference>
<feature type="region of interest" description="Disordered" evidence="4">
    <location>
        <begin position="481"/>
        <end position="508"/>
    </location>
</feature>
<feature type="region of interest" description="Disordered" evidence="4">
    <location>
        <begin position="587"/>
        <end position="625"/>
    </location>
</feature>
<dbReference type="InterPro" id="IPR042201">
    <property type="entry name" value="FH2_Formin_sf"/>
</dbReference>
<feature type="compositionally biased region" description="Low complexity" evidence="4">
    <location>
        <begin position="816"/>
        <end position="828"/>
    </location>
</feature>
<dbReference type="InterPro" id="IPR029021">
    <property type="entry name" value="Prot-tyrosine_phosphatase-like"/>
</dbReference>
<feature type="compositionally biased region" description="Pro residues" evidence="4">
    <location>
        <begin position="729"/>
        <end position="748"/>
    </location>
</feature>
<keyword evidence="2" id="KW-0378">Hydrolase</keyword>
<proteinExistence type="inferred from homology"/>
<reference evidence="7 8" key="1">
    <citation type="journal article" date="2018" name="Mol. Plant">
        <title>The genome of Artemisia annua provides insight into the evolution of Asteraceae family and artemisinin biosynthesis.</title>
        <authorList>
            <person name="Shen Q."/>
            <person name="Zhang L."/>
            <person name="Liao Z."/>
            <person name="Wang S."/>
            <person name="Yan T."/>
            <person name="Shi P."/>
            <person name="Liu M."/>
            <person name="Fu X."/>
            <person name="Pan Q."/>
            <person name="Wang Y."/>
            <person name="Lv Z."/>
            <person name="Lu X."/>
            <person name="Zhang F."/>
            <person name="Jiang W."/>
            <person name="Ma Y."/>
            <person name="Chen M."/>
            <person name="Hao X."/>
            <person name="Li L."/>
            <person name="Tang Y."/>
            <person name="Lv G."/>
            <person name="Zhou Y."/>
            <person name="Sun X."/>
            <person name="Brodelius P.E."/>
            <person name="Rose J.K.C."/>
            <person name="Tang K."/>
        </authorList>
    </citation>
    <scope>NUCLEOTIDE SEQUENCE [LARGE SCALE GENOMIC DNA]</scope>
    <source>
        <strain evidence="8">cv. Huhao1</strain>
        <tissue evidence="7">Leaf</tissue>
    </source>
</reference>
<dbReference type="PANTHER" id="PTHR45733:SF33">
    <property type="entry name" value="FORMIN-LIKE PROTEIN"/>
    <property type="match status" value="1"/>
</dbReference>
<evidence type="ECO:0000256" key="2">
    <source>
        <dbReference type="ARBA" id="ARBA00022912"/>
    </source>
</evidence>
<keyword evidence="8" id="KW-1185">Reference proteome</keyword>
<feature type="region of interest" description="Disordered" evidence="4">
    <location>
        <begin position="1286"/>
        <end position="1404"/>
    </location>
</feature>
<dbReference type="STRING" id="35608.A0A2U1KXY6"/>
<evidence type="ECO:0000313" key="8">
    <source>
        <dbReference type="Proteomes" id="UP000245207"/>
    </source>
</evidence>
<protein>
    <recommendedName>
        <fullName evidence="3">Formin-like protein</fullName>
    </recommendedName>
</protein>
<evidence type="ECO:0000256" key="3">
    <source>
        <dbReference type="RuleBase" id="RU361260"/>
    </source>
</evidence>
<accession>A0A2U1KXY6</accession>
<dbReference type="SUPFAM" id="SSF49562">
    <property type="entry name" value="C2 domain (Calcium/lipid-binding domain, CaLB)"/>
    <property type="match status" value="1"/>
</dbReference>
<dbReference type="Gene3D" id="2.60.40.1110">
    <property type="match status" value="1"/>
</dbReference>
<feature type="compositionally biased region" description="Low complexity" evidence="4">
    <location>
        <begin position="447"/>
        <end position="456"/>
    </location>
</feature>
<feature type="compositionally biased region" description="Basic and acidic residues" evidence="4">
    <location>
        <begin position="595"/>
        <end position="611"/>
    </location>
</feature>
<feature type="region of interest" description="Disordered" evidence="4">
    <location>
        <begin position="649"/>
        <end position="906"/>
    </location>
</feature>
<feature type="compositionally biased region" description="Pro residues" evidence="4">
    <location>
        <begin position="485"/>
        <end position="508"/>
    </location>
</feature>
<feature type="compositionally biased region" description="Pro residues" evidence="4">
    <location>
        <begin position="757"/>
        <end position="767"/>
    </location>
</feature>
<evidence type="ECO:0000259" key="5">
    <source>
        <dbReference type="PROSITE" id="PS51182"/>
    </source>
</evidence>
<feature type="compositionally biased region" description="Pro residues" evidence="4">
    <location>
        <begin position="829"/>
        <end position="871"/>
    </location>
</feature>
<dbReference type="SMART" id="SM00498">
    <property type="entry name" value="FH2"/>
    <property type="match status" value="1"/>
</dbReference>
<dbReference type="Gene3D" id="3.90.190.10">
    <property type="entry name" value="Protein tyrosine phosphatase superfamily"/>
    <property type="match status" value="1"/>
</dbReference>
<gene>
    <name evidence="7" type="ORF">CTI12_AA543230</name>
</gene>
<organism evidence="7 8">
    <name type="scientific">Artemisia annua</name>
    <name type="common">Sweet wormwood</name>
    <dbReference type="NCBI Taxonomy" id="35608"/>
    <lineage>
        <taxon>Eukaryota</taxon>
        <taxon>Viridiplantae</taxon>
        <taxon>Streptophyta</taxon>
        <taxon>Embryophyta</taxon>
        <taxon>Tracheophyta</taxon>
        <taxon>Spermatophyta</taxon>
        <taxon>Magnoliopsida</taxon>
        <taxon>eudicotyledons</taxon>
        <taxon>Gunneridae</taxon>
        <taxon>Pentapetalae</taxon>
        <taxon>asterids</taxon>
        <taxon>campanulids</taxon>
        <taxon>Asterales</taxon>
        <taxon>Asteraceae</taxon>
        <taxon>Asteroideae</taxon>
        <taxon>Anthemideae</taxon>
        <taxon>Artemisiinae</taxon>
        <taxon>Artemisia</taxon>
    </lineage>
</organism>
<feature type="compositionally biased region" description="Pro residues" evidence="4">
    <location>
        <begin position="801"/>
        <end position="814"/>
    </location>
</feature>
<dbReference type="Proteomes" id="UP000245207">
    <property type="component" value="Unassembled WGS sequence"/>
</dbReference>
<evidence type="ECO:0000259" key="6">
    <source>
        <dbReference type="PROSITE" id="PS51444"/>
    </source>
</evidence>
<dbReference type="PROSITE" id="PS51182">
    <property type="entry name" value="C2_TENSIN"/>
    <property type="match status" value="1"/>
</dbReference>
<feature type="domain" description="FH2" evidence="6">
    <location>
        <begin position="895"/>
        <end position="1294"/>
    </location>
</feature>
<evidence type="ECO:0000256" key="1">
    <source>
        <dbReference type="ARBA" id="ARBA00006468"/>
    </source>
</evidence>
<evidence type="ECO:0000313" key="7">
    <source>
        <dbReference type="EMBL" id="PWA41613.1"/>
    </source>
</evidence>
<dbReference type="PROSITE" id="PS51444">
    <property type="entry name" value="FH2"/>
    <property type="match status" value="1"/>
</dbReference>